<dbReference type="EMBL" id="JAPWTK010000144">
    <property type="protein sequence ID" value="KAJ8948071.1"/>
    <property type="molecule type" value="Genomic_DNA"/>
</dbReference>
<evidence type="ECO:0000313" key="7">
    <source>
        <dbReference type="EMBL" id="KAJ8948071.1"/>
    </source>
</evidence>
<feature type="domain" description="G-protein coupled receptors family 1 profile" evidence="6">
    <location>
        <begin position="1"/>
        <end position="201"/>
    </location>
</feature>
<dbReference type="GO" id="GO:0008528">
    <property type="term" value="F:G protein-coupled peptide receptor activity"/>
    <property type="evidence" value="ECO:0007669"/>
    <property type="project" value="InterPro"/>
</dbReference>
<keyword evidence="4 5" id="KW-0472">Membrane</keyword>
<dbReference type="Pfam" id="PF10324">
    <property type="entry name" value="7TM_GPCR_Srw"/>
    <property type="match status" value="1"/>
</dbReference>
<comment type="caution">
    <text evidence="7">The sequence shown here is derived from an EMBL/GenBank/DDBJ whole genome shotgun (WGS) entry which is preliminary data.</text>
</comment>
<feature type="transmembrane region" description="Helical" evidence="5">
    <location>
        <begin position="21"/>
        <end position="41"/>
    </location>
</feature>
<sequence length="237" mass="27416">MDHGRYPEKNQILCSHGRCTLAITVCYILPIILCFPSYMIFEITTTEITEDGENFTLYHTTLNENVKKDKTLLKINFWLFAVFIKLLPCVLLTIISCWLIKTLFRAKKREAVLRGYDSYPLTCDGKDVKRKVSKAERRADRTTRMLIAVLFLFLITECPQGLFAFFIGLKGKDMFLVCYQQYGEVMDIMALLNGSINFILYCCMNRMFRTVFGQLFRTKILARLTPAPPSDAQTTYV</sequence>
<comment type="subcellular location">
    <subcellularLocation>
        <location evidence="1">Membrane</location>
    </subcellularLocation>
</comment>
<evidence type="ECO:0000256" key="1">
    <source>
        <dbReference type="ARBA" id="ARBA00004370"/>
    </source>
</evidence>
<dbReference type="Proteomes" id="UP001162162">
    <property type="component" value="Unassembled WGS sequence"/>
</dbReference>
<dbReference type="InterPro" id="IPR017452">
    <property type="entry name" value="GPCR_Rhodpsn_7TM"/>
</dbReference>
<evidence type="ECO:0000256" key="3">
    <source>
        <dbReference type="ARBA" id="ARBA00022989"/>
    </source>
</evidence>
<keyword evidence="2 5" id="KW-0812">Transmembrane</keyword>
<gene>
    <name evidence="7" type="ORF">NQ318_008422</name>
</gene>
<name>A0AAV8YAQ0_9CUCU</name>
<evidence type="ECO:0000313" key="8">
    <source>
        <dbReference type="Proteomes" id="UP001162162"/>
    </source>
</evidence>
<dbReference type="PROSITE" id="PS50262">
    <property type="entry name" value="G_PROTEIN_RECEP_F1_2"/>
    <property type="match status" value="1"/>
</dbReference>
<keyword evidence="3 5" id="KW-1133">Transmembrane helix</keyword>
<accession>A0AAV8YAQ0</accession>
<evidence type="ECO:0000256" key="5">
    <source>
        <dbReference type="SAM" id="Phobius"/>
    </source>
</evidence>
<proteinExistence type="predicted"/>
<reference evidence="7" key="1">
    <citation type="journal article" date="2023" name="Insect Mol. Biol.">
        <title>Genome sequencing provides insights into the evolution of gene families encoding plant cell wall-degrading enzymes in longhorned beetles.</title>
        <authorList>
            <person name="Shin N.R."/>
            <person name="Okamura Y."/>
            <person name="Kirsch R."/>
            <person name="Pauchet Y."/>
        </authorList>
    </citation>
    <scope>NUCLEOTIDE SEQUENCE</scope>
    <source>
        <strain evidence="7">AMC_N1</strain>
    </source>
</reference>
<feature type="transmembrane region" description="Helical" evidence="5">
    <location>
        <begin position="188"/>
        <end position="208"/>
    </location>
</feature>
<organism evidence="7 8">
    <name type="scientific">Aromia moschata</name>
    <dbReference type="NCBI Taxonomy" id="1265417"/>
    <lineage>
        <taxon>Eukaryota</taxon>
        <taxon>Metazoa</taxon>
        <taxon>Ecdysozoa</taxon>
        <taxon>Arthropoda</taxon>
        <taxon>Hexapoda</taxon>
        <taxon>Insecta</taxon>
        <taxon>Pterygota</taxon>
        <taxon>Neoptera</taxon>
        <taxon>Endopterygota</taxon>
        <taxon>Coleoptera</taxon>
        <taxon>Polyphaga</taxon>
        <taxon>Cucujiformia</taxon>
        <taxon>Chrysomeloidea</taxon>
        <taxon>Cerambycidae</taxon>
        <taxon>Cerambycinae</taxon>
        <taxon>Callichromatini</taxon>
        <taxon>Aromia</taxon>
    </lineage>
</organism>
<dbReference type="SUPFAM" id="SSF81321">
    <property type="entry name" value="Family A G protein-coupled receptor-like"/>
    <property type="match status" value="1"/>
</dbReference>
<dbReference type="PANTHER" id="PTHR46273:SF4">
    <property type="entry name" value="AT19640P"/>
    <property type="match status" value="1"/>
</dbReference>
<evidence type="ECO:0000256" key="4">
    <source>
        <dbReference type="ARBA" id="ARBA00023136"/>
    </source>
</evidence>
<protein>
    <recommendedName>
        <fullName evidence="6">G-protein coupled receptors family 1 profile domain-containing protein</fullName>
    </recommendedName>
</protein>
<keyword evidence="8" id="KW-1185">Reference proteome</keyword>
<dbReference type="Gene3D" id="1.20.1070.10">
    <property type="entry name" value="Rhodopsin 7-helix transmembrane proteins"/>
    <property type="match status" value="1"/>
</dbReference>
<dbReference type="InterPro" id="IPR053219">
    <property type="entry name" value="GPCR_Dmsr-1"/>
</dbReference>
<dbReference type="GO" id="GO:0005886">
    <property type="term" value="C:plasma membrane"/>
    <property type="evidence" value="ECO:0007669"/>
    <property type="project" value="TreeGrafter"/>
</dbReference>
<feature type="transmembrane region" description="Helical" evidence="5">
    <location>
        <begin position="77"/>
        <end position="100"/>
    </location>
</feature>
<dbReference type="InterPro" id="IPR019427">
    <property type="entry name" value="7TM_GPCR_serpentine_rcpt_Srw"/>
</dbReference>
<dbReference type="PANTHER" id="PTHR46273">
    <property type="entry name" value="MYOSUPPRESSIN RECEPTOR 1, ISOFORM B-RELATED"/>
    <property type="match status" value="1"/>
</dbReference>
<dbReference type="AlphaFoldDB" id="A0AAV8YAQ0"/>
<evidence type="ECO:0000256" key="2">
    <source>
        <dbReference type="ARBA" id="ARBA00022692"/>
    </source>
</evidence>
<dbReference type="CDD" id="cd14978">
    <property type="entry name" value="7tmA_FMRFamide_R-like"/>
    <property type="match status" value="1"/>
</dbReference>
<evidence type="ECO:0000259" key="6">
    <source>
        <dbReference type="PROSITE" id="PS50262"/>
    </source>
</evidence>
<feature type="transmembrane region" description="Helical" evidence="5">
    <location>
        <begin position="146"/>
        <end position="168"/>
    </location>
</feature>